<dbReference type="InterPro" id="IPR020610">
    <property type="entry name" value="Thiolase_AS"/>
</dbReference>
<dbReference type="PROSITE" id="PS00737">
    <property type="entry name" value="THIOLASE_2"/>
    <property type="match status" value="1"/>
</dbReference>
<dbReference type="Pfam" id="PF00108">
    <property type="entry name" value="Thiolase_N"/>
    <property type="match status" value="1"/>
</dbReference>
<dbReference type="PIRSF" id="PIRSF000429">
    <property type="entry name" value="Ac-CoA_Ac_transf"/>
    <property type="match status" value="1"/>
</dbReference>
<dbReference type="PANTHER" id="PTHR18919">
    <property type="entry name" value="ACETYL-COA C-ACYLTRANSFERASE"/>
    <property type="match status" value="1"/>
</dbReference>
<accession>A0ABV7ETQ4</accession>
<evidence type="ECO:0000313" key="7">
    <source>
        <dbReference type="EMBL" id="MFC3105359.1"/>
    </source>
</evidence>
<keyword evidence="8" id="KW-1185">Reference proteome</keyword>
<dbReference type="PROSITE" id="PS00099">
    <property type="entry name" value="THIOLASE_3"/>
    <property type="match status" value="1"/>
</dbReference>
<dbReference type="PANTHER" id="PTHR18919:SF107">
    <property type="entry name" value="ACETYL-COA ACETYLTRANSFERASE, CYTOSOLIC"/>
    <property type="match status" value="1"/>
</dbReference>
<comment type="caution">
    <text evidence="7">The sequence shown here is derived from an EMBL/GenBank/DDBJ whole genome shotgun (WGS) entry which is preliminary data.</text>
</comment>
<evidence type="ECO:0000259" key="5">
    <source>
        <dbReference type="Pfam" id="PF00108"/>
    </source>
</evidence>
<dbReference type="EMBL" id="JBHRSS010000008">
    <property type="protein sequence ID" value="MFC3105359.1"/>
    <property type="molecule type" value="Genomic_DNA"/>
</dbReference>
<dbReference type="InterPro" id="IPR016039">
    <property type="entry name" value="Thiolase-like"/>
</dbReference>
<evidence type="ECO:0000313" key="8">
    <source>
        <dbReference type="Proteomes" id="UP001595462"/>
    </source>
</evidence>
<dbReference type="Gene3D" id="3.40.47.10">
    <property type="match status" value="1"/>
</dbReference>
<dbReference type="SUPFAM" id="SSF53901">
    <property type="entry name" value="Thiolase-like"/>
    <property type="match status" value="2"/>
</dbReference>
<dbReference type="RefSeq" id="WP_380690915.1">
    <property type="nucleotide sequence ID" value="NZ_JBHRSS010000008.1"/>
</dbReference>
<sequence>MSPEQTPVLLDGIRTPFGRYQGALRDVSARDLTAHAIRHLLARHETFTQADGVLLGSVLQAGQGQNPARLAAAAAGVDWQVPAMTLNNVCLAGLASVADAARRIQLGEGQRYIVGGGDSMSRAPHARLLRQADQRPGPIDFTDVMMKDGLWCSLTDEGMGELSERANRDLAIERAAQDEYAVASHQRAAAATEAGFLAGEIAPLTVGDVTVEADEGIRADTSIEKLARLRPAFGESGSITAASASQLSDGASAGLVCSQAVADAAGIESLGRIVAFAEVAGPDNTLHLKPARAIELALARAQLKLSDIDVLEINEAFAAVVVASCRELGLSVEQVNVNGGAIALGHPLGGTGLRLLLTAARELKRRNGRYALAGLCGGGGQGYAVIIERSE</sequence>
<evidence type="ECO:0000256" key="1">
    <source>
        <dbReference type="ARBA" id="ARBA00010982"/>
    </source>
</evidence>
<protein>
    <submittedName>
        <fullName evidence="7">Acetyl-CoA C-acyltransferase</fullName>
        <ecNumber evidence="7">2.3.1.16</ecNumber>
    </submittedName>
</protein>
<keyword evidence="3 4" id="KW-0012">Acyltransferase</keyword>
<name>A0ABV7ETQ4_9GAMM</name>
<dbReference type="Pfam" id="PF02803">
    <property type="entry name" value="Thiolase_C"/>
    <property type="match status" value="1"/>
</dbReference>
<dbReference type="GO" id="GO:0003988">
    <property type="term" value="F:acetyl-CoA C-acyltransferase activity"/>
    <property type="evidence" value="ECO:0007669"/>
    <property type="project" value="UniProtKB-EC"/>
</dbReference>
<proteinExistence type="inferred from homology"/>
<dbReference type="CDD" id="cd00751">
    <property type="entry name" value="thiolase"/>
    <property type="match status" value="1"/>
</dbReference>
<dbReference type="InterPro" id="IPR020617">
    <property type="entry name" value="Thiolase_C"/>
</dbReference>
<dbReference type="NCBIfam" id="TIGR01930">
    <property type="entry name" value="AcCoA-C-Actrans"/>
    <property type="match status" value="1"/>
</dbReference>
<reference evidence="8" key="1">
    <citation type="journal article" date="2019" name="Int. J. Syst. Evol. Microbiol.">
        <title>The Global Catalogue of Microorganisms (GCM) 10K type strain sequencing project: providing services to taxonomists for standard genome sequencing and annotation.</title>
        <authorList>
            <consortium name="The Broad Institute Genomics Platform"/>
            <consortium name="The Broad Institute Genome Sequencing Center for Infectious Disease"/>
            <person name="Wu L."/>
            <person name="Ma J."/>
        </authorList>
    </citation>
    <scope>NUCLEOTIDE SEQUENCE [LARGE SCALE GENOMIC DNA]</scope>
    <source>
        <strain evidence="8">KCTC 52640</strain>
    </source>
</reference>
<gene>
    <name evidence="7" type="ORF">ACFOSU_15890</name>
</gene>
<dbReference type="InterPro" id="IPR002155">
    <property type="entry name" value="Thiolase"/>
</dbReference>
<dbReference type="Proteomes" id="UP001595462">
    <property type="component" value="Unassembled WGS sequence"/>
</dbReference>
<organism evidence="7 8">
    <name type="scientific">Salinisphaera aquimarina</name>
    <dbReference type="NCBI Taxonomy" id="2094031"/>
    <lineage>
        <taxon>Bacteria</taxon>
        <taxon>Pseudomonadati</taxon>
        <taxon>Pseudomonadota</taxon>
        <taxon>Gammaproteobacteria</taxon>
        <taxon>Salinisphaerales</taxon>
        <taxon>Salinisphaeraceae</taxon>
        <taxon>Salinisphaera</taxon>
    </lineage>
</organism>
<keyword evidence="2 4" id="KW-0808">Transferase</keyword>
<evidence type="ECO:0000256" key="2">
    <source>
        <dbReference type="ARBA" id="ARBA00022679"/>
    </source>
</evidence>
<dbReference type="InterPro" id="IPR020616">
    <property type="entry name" value="Thiolase_N"/>
</dbReference>
<dbReference type="EC" id="2.3.1.16" evidence="7"/>
<comment type="similarity">
    <text evidence="1 4">Belongs to the thiolase-like superfamily. Thiolase family.</text>
</comment>
<evidence type="ECO:0000256" key="3">
    <source>
        <dbReference type="ARBA" id="ARBA00023315"/>
    </source>
</evidence>
<feature type="domain" description="Thiolase N-terminal" evidence="5">
    <location>
        <begin position="9"/>
        <end position="259"/>
    </location>
</feature>
<feature type="domain" description="Thiolase C-terminal" evidence="6">
    <location>
        <begin position="269"/>
        <end position="389"/>
    </location>
</feature>
<evidence type="ECO:0000259" key="6">
    <source>
        <dbReference type="Pfam" id="PF02803"/>
    </source>
</evidence>
<evidence type="ECO:0000256" key="4">
    <source>
        <dbReference type="RuleBase" id="RU003557"/>
    </source>
</evidence>
<dbReference type="InterPro" id="IPR020613">
    <property type="entry name" value="Thiolase_CS"/>
</dbReference>